<dbReference type="Gene3D" id="3.40.50.150">
    <property type="entry name" value="Vaccinia Virus protein VP39"/>
    <property type="match status" value="1"/>
</dbReference>
<keyword evidence="2 5" id="KW-0808">Transferase</keyword>
<feature type="domain" description="SAM-dependent MTase RsmB/NOP-type" evidence="7">
    <location>
        <begin position="127"/>
        <end position="432"/>
    </location>
</feature>
<name>A0A9P0PN80_ACAOB</name>
<gene>
    <name evidence="8" type="ORF">ACAOBT_LOCUS19881</name>
</gene>
<dbReference type="PANTHER" id="PTHR22807:SF4">
    <property type="entry name" value="28S RRNA (CYTOSINE-C(5))-METHYLTRANSFERASE"/>
    <property type="match status" value="1"/>
</dbReference>
<feature type="compositionally biased region" description="Basic and acidic residues" evidence="6">
    <location>
        <begin position="625"/>
        <end position="642"/>
    </location>
</feature>
<dbReference type="GO" id="GO:0005730">
    <property type="term" value="C:nucleolus"/>
    <property type="evidence" value="ECO:0007669"/>
    <property type="project" value="TreeGrafter"/>
</dbReference>
<dbReference type="InterPro" id="IPR023267">
    <property type="entry name" value="RCMT"/>
</dbReference>
<evidence type="ECO:0000256" key="3">
    <source>
        <dbReference type="ARBA" id="ARBA00022691"/>
    </source>
</evidence>
<dbReference type="PANTHER" id="PTHR22807">
    <property type="entry name" value="NOP2 YEAST -RELATED NOL1/NOP2/FMU SUN DOMAIN-CONTAINING"/>
    <property type="match status" value="1"/>
</dbReference>
<keyword evidence="4 5" id="KW-0694">RNA-binding</keyword>
<evidence type="ECO:0000256" key="6">
    <source>
        <dbReference type="SAM" id="MobiDB-lite"/>
    </source>
</evidence>
<sequence length="795" mass="90163">MFKSEKPSVRLPRLYKIAALIAKEYSEGLGSIKQLVYEKRKKHPRIKSLFALVSVLYQRKDEIEHLLKKTQLLDKESRIDPWVIKILVTELLYGKKTLSGQTRIEQTIKGYEQMFKAHLSDVIEAPVKEETVSTKPKYVRVNTLKKTVGEAIDAFRDEEWILIKHSDKNDYNGFVEKVAALKDGEFMVDMHVPSLLIFPSKTHFYNHQAYKNATIVLQDKASCLPVHLLAPCPGSTVLDMCAAPGMKTTQLAAALENQGVIYAVERDAKRAGILKGIVGGSGATCVKVINKDVLQCNGKEFPGVEYILVDPSCSGSGMSERATSFESKDLSRLQKLAGFQIIILRSALTRYPDAKRVVYSTCSLHPEENEEVVRQVLETNSHFKLVDAKKLLNADWKSFGSPDYGELGEFCLYARPDEDLTNGFFLAVFERLGEGEQNTFFNNKIFGFKNELNAKDRRKERKLEAQQNAEQPEMKKGKKNRRKMNAVGDDSNNAEEMVNGQTAAVKKVQNNVGATVVNDDADIHKEHKNKKKKKRVKDDVVESQENAINDTVTENVSEISDKSSGSRKKKKHSSEASESTDDLSKSDQTLVMNDNAESPKRKKKKKMRENVNESQYIASESNVEAVDKKDKKVKKRENEILKNQDIFVEDEPRKKKKKHCSKGGESKDFSKSDANNEISIEEDKPKKKKRKHISESEELIDNLANMTVNTNGIEECESRKKKRKHRSKDSELAEVSNNGDTPETIDNSVEQHKSKKKKRKNDSEVNELSEDFRNIDVSYPNSKKKKKKNKDLECM</sequence>
<comment type="caution">
    <text evidence="8">The sequence shown here is derived from an EMBL/GenBank/DDBJ whole genome shotgun (WGS) entry which is preliminary data.</text>
</comment>
<evidence type="ECO:0000256" key="2">
    <source>
        <dbReference type="ARBA" id="ARBA00022679"/>
    </source>
</evidence>
<dbReference type="InterPro" id="IPR049561">
    <property type="entry name" value="NSUN5_7_fdxn-like"/>
</dbReference>
<dbReference type="OrthoDB" id="435282at2759"/>
<dbReference type="Pfam" id="PF21148">
    <property type="entry name" value="NSUN5_fdxn-like"/>
    <property type="match status" value="1"/>
</dbReference>
<dbReference type="SUPFAM" id="SSF53335">
    <property type="entry name" value="S-adenosyl-L-methionine-dependent methyltransferases"/>
    <property type="match status" value="1"/>
</dbReference>
<evidence type="ECO:0000256" key="5">
    <source>
        <dbReference type="PROSITE-ProRule" id="PRU01023"/>
    </source>
</evidence>
<dbReference type="GO" id="GO:0070475">
    <property type="term" value="P:rRNA base methylation"/>
    <property type="evidence" value="ECO:0007669"/>
    <property type="project" value="TreeGrafter"/>
</dbReference>
<comment type="similarity">
    <text evidence="5">Belongs to the class I-like SAM-binding methyltransferase superfamily. RsmB/NOP family.</text>
</comment>
<feature type="compositionally biased region" description="Basic residues" evidence="6">
    <location>
        <begin position="526"/>
        <end position="535"/>
    </location>
</feature>
<dbReference type="PROSITE" id="PS51686">
    <property type="entry name" value="SAM_MT_RSMB_NOP"/>
    <property type="match status" value="1"/>
</dbReference>
<feature type="binding site" evidence="5">
    <location>
        <position position="292"/>
    </location>
    <ligand>
        <name>S-adenosyl-L-methionine</name>
        <dbReference type="ChEBI" id="CHEBI:59789"/>
    </ligand>
</feature>
<evidence type="ECO:0000313" key="8">
    <source>
        <dbReference type="EMBL" id="CAH1990796.1"/>
    </source>
</evidence>
<feature type="region of interest" description="Disordered" evidence="6">
    <location>
        <begin position="516"/>
        <end position="795"/>
    </location>
</feature>
<dbReference type="Proteomes" id="UP001152888">
    <property type="component" value="Unassembled WGS sequence"/>
</dbReference>
<feature type="compositionally biased region" description="Basic and acidic residues" evidence="6">
    <location>
        <begin position="662"/>
        <end position="671"/>
    </location>
</feature>
<evidence type="ECO:0000256" key="1">
    <source>
        <dbReference type="ARBA" id="ARBA00022603"/>
    </source>
</evidence>
<accession>A0A9P0PN80</accession>
<dbReference type="Pfam" id="PF01189">
    <property type="entry name" value="Methyltr_RsmB-F"/>
    <property type="match status" value="1"/>
</dbReference>
<keyword evidence="3 5" id="KW-0949">S-adenosyl-L-methionine</keyword>
<organism evidence="8 9">
    <name type="scientific">Acanthoscelides obtectus</name>
    <name type="common">Bean weevil</name>
    <name type="synonym">Bruchus obtectus</name>
    <dbReference type="NCBI Taxonomy" id="200917"/>
    <lineage>
        <taxon>Eukaryota</taxon>
        <taxon>Metazoa</taxon>
        <taxon>Ecdysozoa</taxon>
        <taxon>Arthropoda</taxon>
        <taxon>Hexapoda</taxon>
        <taxon>Insecta</taxon>
        <taxon>Pterygota</taxon>
        <taxon>Neoptera</taxon>
        <taxon>Endopterygota</taxon>
        <taxon>Coleoptera</taxon>
        <taxon>Polyphaga</taxon>
        <taxon>Cucujiformia</taxon>
        <taxon>Chrysomeloidea</taxon>
        <taxon>Chrysomelidae</taxon>
        <taxon>Bruchinae</taxon>
        <taxon>Bruchini</taxon>
        <taxon>Acanthoscelides</taxon>
    </lineage>
</organism>
<dbReference type="PRINTS" id="PR02008">
    <property type="entry name" value="RCMTFAMILY"/>
</dbReference>
<dbReference type="EMBL" id="CAKOFQ010007097">
    <property type="protein sequence ID" value="CAH1990796.1"/>
    <property type="molecule type" value="Genomic_DNA"/>
</dbReference>
<feature type="region of interest" description="Disordered" evidence="6">
    <location>
        <begin position="458"/>
        <end position="495"/>
    </location>
</feature>
<comment type="caution">
    <text evidence="5">Lacks conserved residue(s) required for the propagation of feature annotation.</text>
</comment>
<evidence type="ECO:0000259" key="7">
    <source>
        <dbReference type="PROSITE" id="PS51686"/>
    </source>
</evidence>
<dbReference type="InterPro" id="IPR001678">
    <property type="entry name" value="MeTrfase_RsmB-F_NOP2_dom"/>
</dbReference>
<dbReference type="Gene3D" id="3.30.70.1170">
    <property type="entry name" value="Sun protein, domain 3"/>
    <property type="match status" value="1"/>
</dbReference>
<dbReference type="AlphaFoldDB" id="A0A9P0PN80"/>
<evidence type="ECO:0000256" key="4">
    <source>
        <dbReference type="ARBA" id="ARBA00022884"/>
    </source>
</evidence>
<evidence type="ECO:0000313" key="9">
    <source>
        <dbReference type="Proteomes" id="UP001152888"/>
    </source>
</evidence>
<feature type="compositionally biased region" description="Polar residues" evidence="6">
    <location>
        <begin position="735"/>
        <end position="748"/>
    </location>
</feature>
<proteinExistence type="inferred from homology"/>
<dbReference type="InterPro" id="IPR048889">
    <property type="entry name" value="NSUN5_RCM1_N"/>
</dbReference>
<feature type="compositionally biased region" description="Polar residues" evidence="6">
    <location>
        <begin position="612"/>
        <end position="622"/>
    </location>
</feature>
<feature type="active site" description="Nucleophile" evidence="5">
    <location>
        <position position="362"/>
    </location>
</feature>
<dbReference type="InterPro" id="IPR029063">
    <property type="entry name" value="SAM-dependent_MTases_sf"/>
</dbReference>
<dbReference type="GO" id="GO:0003723">
    <property type="term" value="F:RNA binding"/>
    <property type="evidence" value="ECO:0007669"/>
    <property type="project" value="UniProtKB-UniRule"/>
</dbReference>
<feature type="compositionally biased region" description="Polar residues" evidence="6">
    <location>
        <begin position="543"/>
        <end position="558"/>
    </location>
</feature>
<dbReference type="Pfam" id="PF21153">
    <property type="entry name" value="NSUN5_N"/>
    <property type="match status" value="1"/>
</dbReference>
<dbReference type="GO" id="GO:0008173">
    <property type="term" value="F:RNA methyltransferase activity"/>
    <property type="evidence" value="ECO:0007669"/>
    <property type="project" value="InterPro"/>
</dbReference>
<feature type="compositionally biased region" description="Polar residues" evidence="6">
    <location>
        <begin position="586"/>
        <end position="596"/>
    </location>
</feature>
<keyword evidence="1 5" id="KW-0489">Methyltransferase</keyword>
<protein>
    <recommendedName>
        <fullName evidence="7">SAM-dependent MTase RsmB/NOP-type domain-containing protein</fullName>
    </recommendedName>
</protein>
<feature type="binding site" evidence="5">
    <location>
        <position position="265"/>
    </location>
    <ligand>
        <name>S-adenosyl-L-methionine</name>
        <dbReference type="ChEBI" id="CHEBI:59789"/>
    </ligand>
</feature>
<keyword evidence="9" id="KW-1185">Reference proteome</keyword>
<reference evidence="8" key="1">
    <citation type="submission" date="2022-03" db="EMBL/GenBank/DDBJ databases">
        <authorList>
            <person name="Sayadi A."/>
        </authorList>
    </citation>
    <scope>NUCLEOTIDE SEQUENCE</scope>
</reference>
<dbReference type="InterPro" id="IPR049560">
    <property type="entry name" value="MeTrfase_RsmB-F_NOP2_cat"/>
</dbReference>
<feature type="binding site" evidence="5">
    <location>
        <position position="310"/>
    </location>
    <ligand>
        <name>S-adenosyl-L-methionine</name>
        <dbReference type="ChEBI" id="CHEBI:59789"/>
    </ligand>
</feature>